<feature type="compositionally biased region" description="Low complexity" evidence="5">
    <location>
        <begin position="256"/>
        <end position="274"/>
    </location>
</feature>
<gene>
    <name evidence="7" type="ORF">PCASD_14597</name>
</gene>
<feature type="compositionally biased region" description="Low complexity" evidence="5">
    <location>
        <begin position="234"/>
        <end position="245"/>
    </location>
</feature>
<evidence type="ECO:0000313" key="8">
    <source>
        <dbReference type="Proteomes" id="UP000235392"/>
    </source>
</evidence>
<comment type="subcellular location">
    <subcellularLocation>
        <location evidence="1">Cytoplasm</location>
        <location evidence="1">Cytoskeleton</location>
    </subcellularLocation>
</comment>
<feature type="compositionally biased region" description="Basic and acidic residues" evidence="5">
    <location>
        <begin position="7"/>
        <end position="22"/>
    </location>
</feature>
<keyword evidence="2" id="KW-0963">Cytoplasm</keyword>
<feature type="region of interest" description="Disordered" evidence="5">
    <location>
        <begin position="1"/>
        <end position="24"/>
    </location>
</feature>
<dbReference type="GO" id="GO:0005856">
    <property type="term" value="C:cytoskeleton"/>
    <property type="evidence" value="ECO:0007669"/>
    <property type="project" value="UniProtKB-SubCell"/>
</dbReference>
<feature type="coiled-coil region" evidence="4">
    <location>
        <begin position="1549"/>
        <end position="1583"/>
    </location>
</feature>
<feature type="domain" description="GAR" evidence="6">
    <location>
        <begin position="1923"/>
        <end position="2000"/>
    </location>
</feature>
<comment type="caution">
    <text evidence="7">The sequence shown here is derived from an EMBL/GenBank/DDBJ whole genome shotgun (WGS) entry which is preliminary data.</text>
</comment>
<dbReference type="PROSITE" id="PS51460">
    <property type="entry name" value="GAR"/>
    <property type="match status" value="1"/>
</dbReference>
<dbReference type="InterPro" id="IPR036534">
    <property type="entry name" value="GAR_dom_sf"/>
</dbReference>
<feature type="region of interest" description="Disordered" evidence="5">
    <location>
        <begin position="1856"/>
        <end position="1901"/>
    </location>
</feature>
<reference evidence="7 8" key="1">
    <citation type="submission" date="2017-11" db="EMBL/GenBank/DDBJ databases">
        <title>De novo assembly and phasing of dikaryotic genomes from two isolates of Puccinia coronata f. sp. avenae, the causal agent of oat crown rust.</title>
        <authorList>
            <person name="Miller M.E."/>
            <person name="Zhang Y."/>
            <person name="Omidvar V."/>
            <person name="Sperschneider J."/>
            <person name="Schwessinger B."/>
            <person name="Raley C."/>
            <person name="Palmer J.M."/>
            <person name="Garnica D."/>
            <person name="Upadhyaya N."/>
            <person name="Rathjen J."/>
            <person name="Taylor J.M."/>
            <person name="Park R.F."/>
            <person name="Dodds P.N."/>
            <person name="Hirsch C.D."/>
            <person name="Kianian S.F."/>
            <person name="Figueroa M."/>
        </authorList>
    </citation>
    <scope>NUCLEOTIDE SEQUENCE [LARGE SCALE GENOMIC DNA]</scope>
    <source>
        <strain evidence="7">12SD80</strain>
    </source>
</reference>
<feature type="coiled-coil region" evidence="4">
    <location>
        <begin position="484"/>
        <end position="511"/>
    </location>
</feature>
<dbReference type="Gene3D" id="3.30.920.20">
    <property type="entry name" value="Gas2-like domain"/>
    <property type="match status" value="1"/>
</dbReference>
<organism evidence="7 8">
    <name type="scientific">Puccinia coronata f. sp. avenae</name>
    <dbReference type="NCBI Taxonomy" id="200324"/>
    <lineage>
        <taxon>Eukaryota</taxon>
        <taxon>Fungi</taxon>
        <taxon>Dikarya</taxon>
        <taxon>Basidiomycota</taxon>
        <taxon>Pucciniomycotina</taxon>
        <taxon>Pucciniomycetes</taxon>
        <taxon>Pucciniales</taxon>
        <taxon>Pucciniaceae</taxon>
        <taxon>Puccinia</taxon>
    </lineage>
</organism>
<dbReference type="EMBL" id="PGCI01000804">
    <property type="protein sequence ID" value="PLW15163.1"/>
    <property type="molecule type" value="Genomic_DNA"/>
</dbReference>
<evidence type="ECO:0000256" key="2">
    <source>
        <dbReference type="ARBA" id="ARBA00022490"/>
    </source>
</evidence>
<evidence type="ECO:0000256" key="4">
    <source>
        <dbReference type="SAM" id="Coils"/>
    </source>
</evidence>
<accession>A0A2N5SPI7</accession>
<dbReference type="InterPro" id="IPR003108">
    <property type="entry name" value="GAR_dom"/>
</dbReference>
<name>A0A2N5SPI7_9BASI</name>
<feature type="compositionally biased region" description="Polar residues" evidence="5">
    <location>
        <begin position="1788"/>
        <end position="1797"/>
    </location>
</feature>
<feature type="compositionally biased region" description="Polar residues" evidence="5">
    <location>
        <begin position="2040"/>
        <end position="2051"/>
    </location>
</feature>
<dbReference type="Pfam" id="PF02187">
    <property type="entry name" value="GAS2"/>
    <property type="match status" value="1"/>
</dbReference>
<evidence type="ECO:0000313" key="7">
    <source>
        <dbReference type="EMBL" id="PLW15163.1"/>
    </source>
</evidence>
<feature type="region of interest" description="Disordered" evidence="5">
    <location>
        <begin position="2131"/>
        <end position="2201"/>
    </location>
</feature>
<sequence length="2201" mass="248343">MTTTGDESSRNDSTNHSDEKATKLNNQLVELLEGLNNRKSRIDEQVKFLLNLPKILPFEPLPPDPSKISRKTWETWWAEHDRIEQEAGFFREDEFALMKKVAMSKTTNMSREDTDLVGLTLGTLEAFSKLEHLLRSRRKQLQILDLRIKWDQQTSKVWQDLTELETQLPLLLSKIRWTPPSPIAEQQLHFNTAPPPPPPLPSSPPFPSGSCQSPPNSLSRSLRSRKEVADSYNSSPQLLSLDSPLFTRSSTRAEQSSDNLPSSPLSDPSTSTSSIQYSLNPNFPHQLQRVEPSPRFRNTISCIRTTSAPTCNTSGTSSVTLPSSYSSAQSRAMRIQSLALQLSSVSTKFHTLNRSVIPTSNTIDKLIDSGLHVPEVFLDLQDKLEASVRSLKPTETGKFYTALMEQHKEADDTWFNFFHLGLEIESSKREIDRLLTAAQIDPLHLVELGRQFDQLSEKYDAQDLRTQLRILPTHPNYPDQPQFNKRLVDNLQNASKRVKSELDKLDESMETYRFAAGALEESKLLRASMEESKHKLMENITAIENLNKSYPNRAWLMNDPNCLAPQDKDMEYEREWGKIMVEMKENVSAALNLLETAKGVLKKLNAPGGDPNVRSDCCRVGDALKKSVYQAQQISTTKEESVHKLSQIRSIWQQILATQSEVGRLRDQLLLDAYREKWRMRKVSPVSPTSPPQNQFVDLARDPSPRGLPSFEELRRPAALSPALFHTPQNAEIYLLESLQPLVNSMLDELGQHLTVHQHVMQKFDELRTVQVPQLVKLEAIVELIRSQTSQVQKVEFEYDAKVIEGGRWMKKVQDLIGVELEYTYEEAEEPAGRTDSQARLVQQSRLTQTMTQLNNYLHTIDQFCNSLSNRIPFIAASHSDPLVMQNGRVVLHCQAHDESVRSYLNGLSMYLMGLKSQISNESILLEWTNSTHVKEFEQAVENVRTDIQITNVKLQTFKADVQRLQNLIESDPYEPFLTDVQIEQAVDKPLHELGVTLDEIEIKLSQSASVHLEAFIASCPSSSSSGAFQTDQFILPKQMAHHQLQALYNQTRRELEDIHLLASVFKNETNSRRKDEVSWRVEWTRLIDELTSDCGKLEGETLTVESEITRVRQELVDWDQNQFKAVGQGKLMEVNDPLPEYLDDILRHQLELSELNSTLATIQSKHDGVQKRATAVKLDIEARLPVFSHLSADLFTLIEQLRCQWTKSYELGLQVSASTAQLTQDVGAYLEEYERRVNWKDQCCCVTGVELQTIDESFVRFDEVFDQSSISWRSFTEGETNDNEADQNLHALLELSRLLNNYKTTDFNLIQSNIEVSQARLSAIRQEVSNLSSSDVPHVYLANAEAQVGMRMNQLRHRFANLEAVESELSTWLCRLTHVHESRLEDQLEQDIISKHYEAEQAQLTDWGRTDLDQFINQVSTEGQQFEQLLAANEILPPQAPIDTLFSNTTASLSYLSMLADTMSDMQDQVMMVDNMVKSASDMSQRLEILGVTQEQLAETIVSSQQTLPSQCSKHLDEILNQQQPLEVKDDNGSNRFELASSNLQDIQSNLKSLNSSLQARLESANEKLQSVQKEIAQNNVLSSFCDRLRQLGLDGLVDTEASSSYSPLPTQDVLDQALQILDEASGEIEKIPKTIWDHKPWQDSLNFLEDQRHITTNLGPLVDFHSKVSECDRSFSTLIDILDVRQMDTTENEIDQITESAQQAFEALLKSSENVSADPRVEYHATRSRHTWEELLSIIKENKSEPQNDLRRSTTRGSNPLSSSVRPPISNRSRSRLATVSRAPSLKTSTPNSSIPRARQPSIIRNQFESPTVSDSPNGFMNSPSYMPSRRYAKTSLDASHVRSNLVIPKCESNTAAASVRSMSRQSESKNPMSPRSNTSFTQPRQRLHSIQSTPTRPAAKLLANRTSGTTNITPTPYKPQPNRNIDKLVGNVVNKLARNQFTVHVAPADGWEDNSGMYWIGDKIYFCRILRSQTVMVRIGGGWSELSAFLMEHLRLTTLNNTSQMELRATGGSERVASGEHTRRSSTSHSMLLPGSVISSCDSSPHSRPTNDGRRSDSSNSTPTSSIATVLINTSHQARTSNGPSPNERINLSHSTSQPASFSSTPTETIQMFLRKAENRSYLSNNYIPSPHNDGPSTTDAILKFNRSNFPPLPGSKLEPSALPASLTPSHHSSPSLNLNTNTNTSNNKTSSLRHWKP</sequence>
<feature type="compositionally biased region" description="Pro residues" evidence="5">
    <location>
        <begin position="193"/>
        <end position="207"/>
    </location>
</feature>
<feature type="region of interest" description="Disordered" evidence="5">
    <location>
        <begin position="1745"/>
        <end position="1829"/>
    </location>
</feature>
<feature type="coiled-coil region" evidence="4">
    <location>
        <begin position="25"/>
        <end position="52"/>
    </location>
</feature>
<evidence type="ECO:0000256" key="3">
    <source>
        <dbReference type="ARBA" id="ARBA00023212"/>
    </source>
</evidence>
<dbReference type="SMART" id="SM00243">
    <property type="entry name" value="GAS2"/>
    <property type="match status" value="1"/>
</dbReference>
<feature type="compositionally biased region" description="Low complexity" evidence="5">
    <location>
        <begin position="2169"/>
        <end position="2194"/>
    </location>
</feature>
<feature type="region of interest" description="Disordered" evidence="5">
    <location>
        <begin position="2011"/>
        <end position="2110"/>
    </location>
</feature>
<feature type="compositionally biased region" description="Polar residues" evidence="5">
    <location>
        <begin position="2074"/>
        <end position="2110"/>
    </location>
</feature>
<dbReference type="Proteomes" id="UP000235392">
    <property type="component" value="Unassembled WGS sequence"/>
</dbReference>
<dbReference type="SUPFAM" id="SSF143575">
    <property type="entry name" value="GAS2 domain-like"/>
    <property type="match status" value="1"/>
</dbReference>
<feature type="compositionally biased region" description="Polar residues" evidence="5">
    <location>
        <begin position="1856"/>
        <end position="1898"/>
    </location>
</feature>
<keyword evidence="3" id="KW-0206">Cytoskeleton</keyword>
<evidence type="ECO:0000259" key="6">
    <source>
        <dbReference type="PROSITE" id="PS51460"/>
    </source>
</evidence>
<feature type="compositionally biased region" description="Polar residues" evidence="5">
    <location>
        <begin position="1805"/>
        <end position="1828"/>
    </location>
</feature>
<dbReference type="GO" id="GO:0008017">
    <property type="term" value="F:microtubule binding"/>
    <property type="evidence" value="ECO:0007669"/>
    <property type="project" value="InterPro"/>
</dbReference>
<feature type="compositionally biased region" description="Basic and acidic residues" evidence="5">
    <location>
        <begin position="1745"/>
        <end position="1754"/>
    </location>
</feature>
<feature type="compositionally biased region" description="Low complexity" evidence="5">
    <location>
        <begin position="208"/>
        <end position="221"/>
    </location>
</feature>
<evidence type="ECO:0000256" key="5">
    <source>
        <dbReference type="SAM" id="MobiDB-lite"/>
    </source>
</evidence>
<keyword evidence="4" id="KW-0175">Coiled coil</keyword>
<feature type="region of interest" description="Disordered" evidence="5">
    <location>
        <begin position="187"/>
        <end position="280"/>
    </location>
</feature>
<proteinExistence type="predicted"/>
<feature type="compositionally biased region" description="Low complexity" evidence="5">
    <location>
        <begin position="2061"/>
        <end position="2072"/>
    </location>
</feature>
<protein>
    <recommendedName>
        <fullName evidence="6">GAR domain-containing protein</fullName>
    </recommendedName>
</protein>
<evidence type="ECO:0000256" key="1">
    <source>
        <dbReference type="ARBA" id="ARBA00004245"/>
    </source>
</evidence>
<feature type="compositionally biased region" description="Polar residues" evidence="5">
    <location>
        <begin position="1757"/>
        <end position="1780"/>
    </location>
</feature>